<dbReference type="AlphaFoldDB" id="A0A8H5ZCK0"/>
<reference evidence="2" key="1">
    <citation type="submission" date="2019-11" db="EMBL/GenBank/DDBJ databases">
        <title>Bipolaris sorokiniana Genome sequencing.</title>
        <authorList>
            <person name="Wang H."/>
        </authorList>
    </citation>
    <scope>NUCLEOTIDE SEQUENCE</scope>
</reference>
<sequence length="405" mass="45699">MAMKPRAITAKGLQSLLVRIGLASSGTKSILEERFRHSFIKPRLFARHPEWEASRPTDQKLRIMSIDMGIKNLAFCEAEVSYPVKDSLNAKMDVLRWEKVDLASVRHQGATEGSQLDTTRLGDTEVDADEEVDPYSLDTLSKTAYKLIKETILSGSPDVILIEKQRWRSGGGSAVQQWTLRVNTLEGMLWAVLETIQKETDVTQTNKEKKNLYAVFAVDPKRVGHYWLGQNAQRLAADEATSSLAKDIQTEAEGQPTLSRSKAEKKAKISLLRSWLTASPPSTSSTITRSTPPISFVISNHAQPAYRALCFPSTPTRRKKQNSEFKDAEIVLDDTSGSEMKKLDDVTDCFLQAAAWVSWESNRVQLCDIWRRNVRRHGGWMDENEVDLSELNNDRLLEMWEEVEG</sequence>
<dbReference type="GO" id="GO:0005739">
    <property type="term" value="C:mitochondrion"/>
    <property type="evidence" value="ECO:0007669"/>
    <property type="project" value="TreeGrafter"/>
</dbReference>
<proteinExistence type="predicted"/>
<dbReference type="InterPro" id="IPR003034">
    <property type="entry name" value="SAP_dom"/>
</dbReference>
<name>A0A8H5ZCK0_COCSA</name>
<dbReference type="SUPFAM" id="SSF53098">
    <property type="entry name" value="Ribonuclease H-like"/>
    <property type="match status" value="1"/>
</dbReference>
<dbReference type="OMA" id="GITWLEW"/>
<organism evidence="2 3">
    <name type="scientific">Cochliobolus sativus</name>
    <name type="common">Common root rot and spot blotch fungus</name>
    <name type="synonym">Bipolaris sorokiniana</name>
    <dbReference type="NCBI Taxonomy" id="45130"/>
    <lineage>
        <taxon>Eukaryota</taxon>
        <taxon>Fungi</taxon>
        <taxon>Dikarya</taxon>
        <taxon>Ascomycota</taxon>
        <taxon>Pezizomycotina</taxon>
        <taxon>Dothideomycetes</taxon>
        <taxon>Pleosporomycetidae</taxon>
        <taxon>Pleosporales</taxon>
        <taxon>Pleosporineae</taxon>
        <taxon>Pleosporaceae</taxon>
        <taxon>Bipolaris</taxon>
    </lineage>
</organism>
<evidence type="ECO:0000313" key="2">
    <source>
        <dbReference type="EMBL" id="KAF5845734.1"/>
    </source>
</evidence>
<dbReference type="InterPro" id="IPR039197">
    <property type="entry name" value="Mrs1/Cce1"/>
</dbReference>
<dbReference type="InterPro" id="IPR012337">
    <property type="entry name" value="RNaseH-like_sf"/>
</dbReference>
<dbReference type="PANTHER" id="PTHR28072:SF1">
    <property type="entry name" value="CRUCIFORM CUTTING ENDONUCLEASE 1, MITOCHONDRIAL-RELATED"/>
    <property type="match status" value="1"/>
</dbReference>
<gene>
    <name evidence="2" type="ORF">GGP41_009485</name>
</gene>
<dbReference type="InterPro" id="IPR036397">
    <property type="entry name" value="RNaseH_sf"/>
</dbReference>
<comment type="caution">
    <text evidence="2">The sequence shown here is derived from an EMBL/GenBank/DDBJ whole genome shotgun (WGS) entry which is preliminary data.</text>
</comment>
<dbReference type="GO" id="GO:0004520">
    <property type="term" value="F:DNA endonuclease activity"/>
    <property type="evidence" value="ECO:0007669"/>
    <property type="project" value="TreeGrafter"/>
</dbReference>
<dbReference type="InterPro" id="IPR015242">
    <property type="entry name" value="Ydc2_cat"/>
</dbReference>
<accession>A0A8H5ZCK0</accession>
<dbReference type="CDD" id="cd16963">
    <property type="entry name" value="CCE1"/>
    <property type="match status" value="1"/>
</dbReference>
<dbReference type="GO" id="GO:0070336">
    <property type="term" value="F:flap-structured DNA binding"/>
    <property type="evidence" value="ECO:0007669"/>
    <property type="project" value="TreeGrafter"/>
</dbReference>
<protein>
    <recommendedName>
        <fullName evidence="1">SAP domain-containing protein</fullName>
    </recommendedName>
</protein>
<dbReference type="GO" id="GO:0000403">
    <property type="term" value="F:Y-form DNA binding"/>
    <property type="evidence" value="ECO:0007669"/>
    <property type="project" value="TreeGrafter"/>
</dbReference>
<dbReference type="PANTHER" id="PTHR28072">
    <property type="entry name" value="CRUCIFORM CUTTING ENDONUCLEASE 1, MITOCHONDRIAL-RELATED"/>
    <property type="match status" value="1"/>
</dbReference>
<dbReference type="Pfam" id="PF09159">
    <property type="entry name" value="Ydc2-catalyt"/>
    <property type="match status" value="1"/>
</dbReference>
<dbReference type="Gene3D" id="3.30.420.10">
    <property type="entry name" value="Ribonuclease H-like superfamily/Ribonuclease H"/>
    <property type="match status" value="1"/>
</dbReference>
<evidence type="ECO:0000313" key="3">
    <source>
        <dbReference type="Proteomes" id="UP000624244"/>
    </source>
</evidence>
<dbReference type="Proteomes" id="UP000624244">
    <property type="component" value="Unassembled WGS sequence"/>
</dbReference>
<dbReference type="PROSITE" id="PS50800">
    <property type="entry name" value="SAP"/>
    <property type="match status" value="1"/>
</dbReference>
<dbReference type="EMBL" id="WNKQ01000018">
    <property type="protein sequence ID" value="KAF5845734.1"/>
    <property type="molecule type" value="Genomic_DNA"/>
</dbReference>
<feature type="domain" description="SAP" evidence="1">
    <location>
        <begin position="5"/>
        <end position="39"/>
    </location>
</feature>
<evidence type="ECO:0000259" key="1">
    <source>
        <dbReference type="PROSITE" id="PS50800"/>
    </source>
</evidence>
<dbReference type="GO" id="GO:0000402">
    <property type="term" value="F:crossed form four-way junction DNA binding"/>
    <property type="evidence" value="ECO:0007669"/>
    <property type="project" value="TreeGrafter"/>
</dbReference>